<dbReference type="Proteomes" id="UP001145799">
    <property type="component" value="Unassembled WGS sequence"/>
</dbReference>
<protein>
    <submittedName>
        <fullName evidence="2">Uncharacterized protein</fullName>
    </submittedName>
</protein>
<dbReference type="AlphaFoldDB" id="A0A9X3PLM1"/>
<reference evidence="2" key="1">
    <citation type="submission" date="2022-12" db="EMBL/GenBank/DDBJ databases">
        <title>Gycomyces niveus sp.nov., a novel actinomycete isolated from soil in Shouguang.</title>
        <authorList>
            <person name="Yang X."/>
        </authorList>
    </citation>
    <scope>NUCLEOTIDE SEQUENCE</scope>
    <source>
        <strain evidence="2">DSM 44724</strain>
    </source>
</reference>
<dbReference type="EMBL" id="JAVDYD010000001">
    <property type="protein sequence ID" value="MDR7336899.1"/>
    <property type="molecule type" value="Genomic_DNA"/>
</dbReference>
<feature type="transmembrane region" description="Helical" evidence="1">
    <location>
        <begin position="196"/>
        <end position="217"/>
    </location>
</feature>
<keyword evidence="1" id="KW-0472">Membrane</keyword>
<dbReference type="EMBL" id="JAPZVQ010000013">
    <property type="protein sequence ID" value="MDA1387072.1"/>
    <property type="molecule type" value="Genomic_DNA"/>
</dbReference>
<feature type="transmembrane region" description="Helical" evidence="1">
    <location>
        <begin position="21"/>
        <end position="42"/>
    </location>
</feature>
<keyword evidence="1" id="KW-0812">Transmembrane</keyword>
<organism evidence="2 4">
    <name type="scientific">Glycomyces lechevalierae</name>
    <dbReference type="NCBI Taxonomy" id="256034"/>
    <lineage>
        <taxon>Bacteria</taxon>
        <taxon>Bacillati</taxon>
        <taxon>Actinomycetota</taxon>
        <taxon>Actinomycetes</taxon>
        <taxon>Glycomycetales</taxon>
        <taxon>Glycomycetaceae</taxon>
        <taxon>Glycomyces</taxon>
    </lineage>
</organism>
<evidence type="ECO:0000256" key="1">
    <source>
        <dbReference type="SAM" id="Phobius"/>
    </source>
</evidence>
<keyword evidence="1" id="KW-1133">Transmembrane helix</keyword>
<evidence type="ECO:0000313" key="4">
    <source>
        <dbReference type="Proteomes" id="UP001145799"/>
    </source>
</evidence>
<reference evidence="3 5" key="2">
    <citation type="submission" date="2023-07" db="EMBL/GenBank/DDBJ databases">
        <title>Sequencing the genomes of 1000 actinobacteria strains.</title>
        <authorList>
            <person name="Klenk H.-P."/>
        </authorList>
    </citation>
    <scope>NUCLEOTIDE SEQUENCE [LARGE SCALE GENOMIC DNA]</scope>
    <source>
        <strain evidence="3 5">DSM 44724</strain>
    </source>
</reference>
<gene>
    <name evidence="3" type="ORF">J2S69_000618</name>
    <name evidence="2" type="ORF">O2L01_18885</name>
</gene>
<feature type="transmembrane region" description="Helical" evidence="1">
    <location>
        <begin position="135"/>
        <end position="154"/>
    </location>
</feature>
<feature type="transmembrane region" description="Helical" evidence="1">
    <location>
        <begin position="91"/>
        <end position="115"/>
    </location>
</feature>
<proteinExistence type="predicted"/>
<dbReference type="Proteomes" id="UP001183604">
    <property type="component" value="Unassembled WGS sequence"/>
</dbReference>
<name>A0A9X3PLM1_9ACTN</name>
<evidence type="ECO:0000313" key="3">
    <source>
        <dbReference type="EMBL" id="MDR7336899.1"/>
    </source>
</evidence>
<accession>A0A9X3PLM1</accession>
<feature type="transmembrane region" description="Helical" evidence="1">
    <location>
        <begin position="48"/>
        <end position="71"/>
    </location>
</feature>
<evidence type="ECO:0000313" key="2">
    <source>
        <dbReference type="EMBL" id="MDA1387072.1"/>
    </source>
</evidence>
<evidence type="ECO:0000313" key="5">
    <source>
        <dbReference type="Proteomes" id="UP001183604"/>
    </source>
</evidence>
<dbReference type="RefSeq" id="WP_270123567.1">
    <property type="nucleotide sequence ID" value="NZ_BAAAOM010000002.1"/>
</dbReference>
<keyword evidence="5" id="KW-1185">Reference proteome</keyword>
<comment type="caution">
    <text evidence="2">The sequence shown here is derived from an EMBL/GenBank/DDBJ whole genome shotgun (WGS) entry which is preliminary data.</text>
</comment>
<sequence length="227" mass="23824">MNAAIANRRFRFGRRLFTGTVTWLSLWLIGGLVLAPVVSTVLAQVFEIGLWTIIATVFQWSAAGIAGTMLYTKLPVWISRGCTRREITAAYAVFGALTTVGLAAYLTAGFVLEHAAMSIAGEPPTGLGEAVGAGVRYLAITPIYFFTGTLIAALATRFNGDNRFSAAVLFGTGALYAATLYLEFNDAWFDAGWSTATSAAAALALTAALVAACTAALRSVPIPAKQA</sequence>
<feature type="transmembrane region" description="Helical" evidence="1">
    <location>
        <begin position="166"/>
        <end position="184"/>
    </location>
</feature>